<feature type="non-terminal residue" evidence="6">
    <location>
        <position position="1"/>
    </location>
</feature>
<dbReference type="Pfam" id="PF10531">
    <property type="entry name" value="SLBB"/>
    <property type="match status" value="1"/>
</dbReference>
<reference evidence="6 7" key="1">
    <citation type="submission" date="2018-06" db="EMBL/GenBank/DDBJ databases">
        <title>Extensive metabolic versatility and redundancy in microbially diverse, dynamic hydrothermal sediments.</title>
        <authorList>
            <person name="Dombrowski N."/>
            <person name="Teske A."/>
            <person name="Baker B.J."/>
        </authorList>
    </citation>
    <scope>NUCLEOTIDE SEQUENCE [LARGE SCALE GENOMIC DNA]</scope>
    <source>
        <strain evidence="6">B35_G9</strain>
    </source>
</reference>
<evidence type="ECO:0000256" key="4">
    <source>
        <dbReference type="ARBA" id="ARBA00023014"/>
    </source>
</evidence>
<protein>
    <submittedName>
        <fullName evidence="6">Electron transport complex subunit RsxC</fullName>
    </submittedName>
</protein>
<sequence length="354" mass="38810">KKIDKYPHISGTSVPTVVIENDETDEIEPSLKGIPEDEITPEKIIEVARNFGIVGLGGATFPAAIKMSPPKGKSFDTVILNGAECEPYLTSDHRLMLEFTEEIIKGGLLVQKATKAAKLIIAVEENKPDAINLFEKYRDKYEFEVAVLKTKYPQGGEKQLIKAVLGREVPEGGLPVDVGAYVQNVGTAYAIWDAVYNGMPLVKRIVTVTGAVNKRKNLRVPIGTPIAHLIDYCGGYMGTPGKIISGGPMMGIALYTDEIPVTKGTSGILVQREEEMVLDEPTNCIRCGRCVNVCPMNLMPNLLGDYSENNMHDLSKEIGVLNCIECGSCSYVCPAKRHLVQLIKTTKFQLKRKR</sequence>
<evidence type="ECO:0000259" key="5">
    <source>
        <dbReference type="PROSITE" id="PS51379"/>
    </source>
</evidence>
<dbReference type="PROSITE" id="PS00198">
    <property type="entry name" value="4FE4S_FER_1"/>
    <property type="match status" value="2"/>
</dbReference>
<dbReference type="HAMAP" id="MF_00461">
    <property type="entry name" value="RsxC_RnfC"/>
    <property type="match status" value="1"/>
</dbReference>
<dbReference type="AlphaFoldDB" id="A0A660SAH7"/>
<name>A0A660SAH7_UNCT6</name>
<organism evidence="6 7">
    <name type="scientific">candidate division TA06 bacterium</name>
    <dbReference type="NCBI Taxonomy" id="2250710"/>
    <lineage>
        <taxon>Bacteria</taxon>
        <taxon>Bacteria division TA06</taxon>
    </lineage>
</organism>
<dbReference type="GO" id="GO:0046872">
    <property type="term" value="F:metal ion binding"/>
    <property type="evidence" value="ECO:0007669"/>
    <property type="project" value="UniProtKB-KW"/>
</dbReference>
<dbReference type="Pfam" id="PF01512">
    <property type="entry name" value="Complex1_51K"/>
    <property type="match status" value="1"/>
</dbReference>
<dbReference type="InterPro" id="IPR017896">
    <property type="entry name" value="4Fe4S_Fe-S-bd"/>
</dbReference>
<proteinExistence type="inferred from homology"/>
<keyword evidence="2" id="KW-0479">Metal-binding</keyword>
<dbReference type="InterPro" id="IPR019554">
    <property type="entry name" value="Soluble_ligand-bd"/>
</dbReference>
<evidence type="ECO:0000313" key="6">
    <source>
        <dbReference type="EMBL" id="RKX67673.1"/>
    </source>
</evidence>
<dbReference type="PROSITE" id="PS51379">
    <property type="entry name" value="4FE4S_FER_2"/>
    <property type="match status" value="2"/>
</dbReference>
<accession>A0A660SAH7</accession>
<dbReference type="PANTHER" id="PTHR43034">
    <property type="entry name" value="ION-TRANSLOCATING OXIDOREDUCTASE COMPLEX SUBUNIT C"/>
    <property type="match status" value="1"/>
</dbReference>
<gene>
    <name evidence="6" type="ORF">DRP44_01715</name>
</gene>
<dbReference type="NCBIfam" id="NF003454">
    <property type="entry name" value="PRK05035.1"/>
    <property type="match status" value="1"/>
</dbReference>
<dbReference type="GO" id="GO:0051539">
    <property type="term" value="F:4 iron, 4 sulfur cluster binding"/>
    <property type="evidence" value="ECO:0007669"/>
    <property type="project" value="UniProtKB-KW"/>
</dbReference>
<comment type="caution">
    <text evidence="6">The sequence shown here is derived from an EMBL/GenBank/DDBJ whole genome shotgun (WGS) entry which is preliminary data.</text>
</comment>
<dbReference type="SUPFAM" id="SSF142019">
    <property type="entry name" value="Nqo1 FMN-binding domain-like"/>
    <property type="match status" value="1"/>
</dbReference>
<keyword evidence="4" id="KW-0411">Iron-sulfur</keyword>
<evidence type="ECO:0000256" key="3">
    <source>
        <dbReference type="ARBA" id="ARBA00023004"/>
    </source>
</evidence>
<dbReference type="SUPFAM" id="SSF46548">
    <property type="entry name" value="alpha-helical ferredoxin"/>
    <property type="match status" value="1"/>
</dbReference>
<evidence type="ECO:0000256" key="1">
    <source>
        <dbReference type="ARBA" id="ARBA00022485"/>
    </source>
</evidence>
<keyword evidence="3" id="KW-0408">Iron</keyword>
<dbReference type="NCBIfam" id="TIGR01945">
    <property type="entry name" value="rnfC"/>
    <property type="match status" value="1"/>
</dbReference>
<keyword evidence="1" id="KW-0004">4Fe-4S</keyword>
<dbReference type="EMBL" id="QNBC01000013">
    <property type="protein sequence ID" value="RKX67673.1"/>
    <property type="molecule type" value="Genomic_DNA"/>
</dbReference>
<dbReference type="InterPro" id="IPR017900">
    <property type="entry name" value="4Fe4S_Fe_S_CS"/>
</dbReference>
<dbReference type="PANTHER" id="PTHR43034:SF2">
    <property type="entry name" value="ION-TRANSLOCATING OXIDOREDUCTASE COMPLEX SUBUNIT C"/>
    <property type="match status" value="1"/>
</dbReference>
<dbReference type="Gene3D" id="3.40.50.11540">
    <property type="entry name" value="NADH-ubiquinone oxidoreductase 51kDa subunit"/>
    <property type="match status" value="1"/>
</dbReference>
<dbReference type="InterPro" id="IPR010208">
    <property type="entry name" value="Ion_transpt_RnfC/RsxC"/>
</dbReference>
<dbReference type="GO" id="GO:0009055">
    <property type="term" value="F:electron transfer activity"/>
    <property type="evidence" value="ECO:0007669"/>
    <property type="project" value="InterPro"/>
</dbReference>
<dbReference type="InterPro" id="IPR011538">
    <property type="entry name" value="Nuo51_FMN-bd"/>
</dbReference>
<dbReference type="Proteomes" id="UP000282321">
    <property type="component" value="Unassembled WGS sequence"/>
</dbReference>
<dbReference type="InterPro" id="IPR037225">
    <property type="entry name" value="Nuo51_FMN-bd_sf"/>
</dbReference>
<dbReference type="Gene3D" id="3.30.70.20">
    <property type="match status" value="1"/>
</dbReference>
<dbReference type="GO" id="GO:0016020">
    <property type="term" value="C:membrane"/>
    <property type="evidence" value="ECO:0007669"/>
    <property type="project" value="InterPro"/>
</dbReference>
<dbReference type="Gene3D" id="3.10.20.600">
    <property type="match status" value="1"/>
</dbReference>
<feature type="domain" description="4Fe-4S ferredoxin-type" evidence="5">
    <location>
        <begin position="274"/>
        <end position="305"/>
    </location>
</feature>
<evidence type="ECO:0000256" key="2">
    <source>
        <dbReference type="ARBA" id="ARBA00022723"/>
    </source>
</evidence>
<feature type="domain" description="4Fe-4S ferredoxin-type" evidence="5">
    <location>
        <begin position="314"/>
        <end position="345"/>
    </location>
</feature>
<dbReference type="Pfam" id="PF13237">
    <property type="entry name" value="Fer4_10"/>
    <property type="match status" value="1"/>
</dbReference>
<evidence type="ECO:0000313" key="7">
    <source>
        <dbReference type="Proteomes" id="UP000282321"/>
    </source>
</evidence>